<reference evidence="9 10" key="1">
    <citation type="journal article" date="2019" name="PLoS Genet.">
        <title>Convergent evolution of linked mating-type loci in basidiomycete fungi.</title>
        <authorList>
            <person name="Sun S."/>
            <person name="Coelho M.A."/>
            <person name="Heitman J."/>
            <person name="Nowrousian M."/>
        </authorList>
    </citation>
    <scope>NUCLEOTIDE SEQUENCE [LARGE SCALE GENOMIC DNA]</scope>
    <source>
        <strain evidence="9 10">CBS 4282</strain>
    </source>
</reference>
<dbReference type="GO" id="GO:0006260">
    <property type="term" value="P:DNA replication"/>
    <property type="evidence" value="ECO:0007669"/>
    <property type="project" value="InterPro"/>
</dbReference>
<evidence type="ECO:0000313" key="10">
    <source>
        <dbReference type="Proteomes" id="UP000473826"/>
    </source>
</evidence>
<organism evidence="9 10">
    <name type="scientific">Vanrija humicola</name>
    <name type="common">Yeast</name>
    <name type="synonym">Cryptococcus humicola</name>
    <dbReference type="NCBI Taxonomy" id="5417"/>
    <lineage>
        <taxon>Eukaryota</taxon>
        <taxon>Fungi</taxon>
        <taxon>Dikarya</taxon>
        <taxon>Basidiomycota</taxon>
        <taxon>Agaricomycotina</taxon>
        <taxon>Tremellomycetes</taxon>
        <taxon>Trichosporonales</taxon>
        <taxon>Trichosporonaceae</taxon>
        <taxon>Vanrija</taxon>
    </lineage>
</organism>
<sequence>MGEVSSVAPSEAGVSEDDWGADATLVWDGAVEGDYLHSDGFDHDEYSEEEPEYHDIDLIGSDDEGEQADDGAETASTPATATMPDYKSWDTAKLQKLAKQYGYRPDLSHAAMVKVATGVWLALHPPSASSPRTKGKAKPAATPQRRATKKQAAAPPDVDDADVGSTAATNAALDAQFHAMIIGDKAFWLRILRYEPISFDEMVSRANVAGIKTRGWKNRLKRFLDLKGIIYYTADPTGPRRRR</sequence>
<proteinExistence type="inferred from homology"/>
<keyword evidence="4" id="KW-0233">DNA recombination</keyword>
<gene>
    <name evidence="9" type="ORF">VHUM_03583</name>
</gene>
<feature type="region of interest" description="Disordered" evidence="8">
    <location>
        <begin position="124"/>
        <end position="162"/>
    </location>
</feature>
<evidence type="ECO:0000256" key="6">
    <source>
        <dbReference type="ARBA" id="ARBA00023242"/>
    </source>
</evidence>
<protein>
    <recommendedName>
        <fullName evidence="7">Structure-specific endonuclease subunit SLX4</fullName>
    </recommendedName>
</protein>
<keyword evidence="5" id="KW-0234">DNA repair</keyword>
<accession>A0A7D8ZIB8</accession>
<dbReference type="Proteomes" id="UP000473826">
    <property type="component" value="Unassembled WGS sequence"/>
</dbReference>
<evidence type="ECO:0000256" key="3">
    <source>
        <dbReference type="ARBA" id="ARBA00022763"/>
    </source>
</evidence>
<dbReference type="GO" id="GO:0006281">
    <property type="term" value="P:DNA repair"/>
    <property type="evidence" value="ECO:0007669"/>
    <property type="project" value="UniProtKB-KW"/>
</dbReference>
<keyword evidence="10" id="KW-1185">Reference proteome</keyword>
<comment type="similarity">
    <text evidence="2">Belongs to the SLX4 family.</text>
</comment>
<evidence type="ECO:0000313" key="9">
    <source>
        <dbReference type="EMBL" id="TXT06110.1"/>
    </source>
</evidence>
<feature type="compositionally biased region" description="Acidic residues" evidence="8">
    <location>
        <begin position="60"/>
        <end position="72"/>
    </location>
</feature>
<evidence type="ECO:0000256" key="4">
    <source>
        <dbReference type="ARBA" id="ARBA00023172"/>
    </source>
</evidence>
<evidence type="ECO:0000256" key="1">
    <source>
        <dbReference type="ARBA" id="ARBA00004123"/>
    </source>
</evidence>
<keyword evidence="6" id="KW-0539">Nucleus</keyword>
<feature type="region of interest" description="Disordered" evidence="8">
    <location>
        <begin position="1"/>
        <end position="21"/>
    </location>
</feature>
<dbReference type="GO" id="GO:0006310">
    <property type="term" value="P:DNA recombination"/>
    <property type="evidence" value="ECO:0007669"/>
    <property type="project" value="UniProtKB-KW"/>
</dbReference>
<dbReference type="GO" id="GO:0033557">
    <property type="term" value="C:Slx1-Slx4 complex"/>
    <property type="evidence" value="ECO:0007669"/>
    <property type="project" value="InterPro"/>
</dbReference>
<dbReference type="InterPro" id="IPR018574">
    <property type="entry name" value="Structure-sp_endonuc_su_Slx4"/>
</dbReference>
<dbReference type="OrthoDB" id="5576441at2759"/>
<keyword evidence="3" id="KW-0227">DNA damage</keyword>
<comment type="subcellular location">
    <subcellularLocation>
        <location evidence="1">Nucleus</location>
    </subcellularLocation>
</comment>
<feature type="region of interest" description="Disordered" evidence="8">
    <location>
        <begin position="58"/>
        <end position="84"/>
    </location>
</feature>
<dbReference type="Pfam" id="PF09494">
    <property type="entry name" value="Slx4"/>
    <property type="match status" value="1"/>
</dbReference>
<name>A0A7D8ZIB8_VANHU</name>
<evidence type="ECO:0000256" key="8">
    <source>
        <dbReference type="SAM" id="MobiDB-lite"/>
    </source>
</evidence>
<dbReference type="AlphaFoldDB" id="A0A7D8ZIB8"/>
<evidence type="ECO:0000256" key="2">
    <source>
        <dbReference type="ARBA" id="ARBA00006661"/>
    </source>
</evidence>
<dbReference type="EMBL" id="QKWK01000010">
    <property type="protein sequence ID" value="TXT06110.1"/>
    <property type="molecule type" value="Genomic_DNA"/>
</dbReference>
<comment type="caution">
    <text evidence="9">The sequence shown here is derived from an EMBL/GenBank/DDBJ whole genome shotgun (WGS) entry which is preliminary data.</text>
</comment>
<evidence type="ECO:0000256" key="7">
    <source>
        <dbReference type="ARBA" id="ARBA00029496"/>
    </source>
</evidence>
<evidence type="ECO:0000256" key="5">
    <source>
        <dbReference type="ARBA" id="ARBA00023204"/>
    </source>
</evidence>